<organism evidence="1 2">
    <name type="scientific">Photobacterium iliopiscarium</name>
    <dbReference type="NCBI Taxonomy" id="56192"/>
    <lineage>
        <taxon>Bacteria</taxon>
        <taxon>Pseudomonadati</taxon>
        <taxon>Pseudomonadota</taxon>
        <taxon>Gammaproteobacteria</taxon>
        <taxon>Vibrionales</taxon>
        <taxon>Vibrionaceae</taxon>
        <taxon>Photobacterium</taxon>
    </lineage>
</organism>
<gene>
    <name evidence="1" type="ORF">C9J52_19550</name>
</gene>
<dbReference type="Gene3D" id="1.10.340.30">
    <property type="entry name" value="Hypothetical protein, domain 2"/>
    <property type="match status" value="1"/>
</dbReference>
<dbReference type="EMBL" id="PYOP01000056">
    <property type="protein sequence ID" value="PSW91196.1"/>
    <property type="molecule type" value="Genomic_DNA"/>
</dbReference>
<evidence type="ECO:0008006" key="3">
    <source>
        <dbReference type="Google" id="ProtNLM"/>
    </source>
</evidence>
<dbReference type="SUPFAM" id="SSF48150">
    <property type="entry name" value="DNA-glycosylase"/>
    <property type="match status" value="1"/>
</dbReference>
<protein>
    <recommendedName>
        <fullName evidence="3">3-methyladenine DNA glycosylase</fullName>
    </recommendedName>
</protein>
<name>A0ABX5GMJ3_9GAMM</name>
<keyword evidence="2" id="KW-1185">Reference proteome</keyword>
<dbReference type="Proteomes" id="UP000241190">
    <property type="component" value="Unassembled WGS sequence"/>
</dbReference>
<proteinExistence type="predicted"/>
<evidence type="ECO:0000313" key="2">
    <source>
        <dbReference type="Proteomes" id="UP000241190"/>
    </source>
</evidence>
<dbReference type="InterPro" id="IPR011257">
    <property type="entry name" value="DNA_glycosylase"/>
</dbReference>
<reference evidence="1 2" key="1">
    <citation type="submission" date="2018-03" db="EMBL/GenBank/DDBJ databases">
        <title>Whole genome sequencing of Histamine producing bacteria.</title>
        <authorList>
            <person name="Butler K."/>
        </authorList>
    </citation>
    <scope>NUCLEOTIDE SEQUENCE [LARGE SCALE GENOMIC DNA]</scope>
    <source>
        <strain evidence="1 2">ATCC 51761</strain>
    </source>
</reference>
<accession>A0ABX5GMJ3</accession>
<evidence type="ECO:0000313" key="1">
    <source>
        <dbReference type="EMBL" id="PSW91196.1"/>
    </source>
</evidence>
<comment type="caution">
    <text evidence="1">The sequence shown here is derived from an EMBL/GenBank/DDBJ whole genome shotgun (WGS) entry which is preliminary data.</text>
</comment>
<sequence>MTQEKFNQIYHRAVERKGGELNVEQRLTIPLNNEQLTLIPDHRWLAEFTQKVFQCGIRWQVVRNKWPAFEAAFFEFCCNHLEMSHGSAS</sequence>